<organism evidence="1 2">
    <name type="scientific">Elysia crispata</name>
    <name type="common">lettuce slug</name>
    <dbReference type="NCBI Taxonomy" id="231223"/>
    <lineage>
        <taxon>Eukaryota</taxon>
        <taxon>Metazoa</taxon>
        <taxon>Spiralia</taxon>
        <taxon>Lophotrochozoa</taxon>
        <taxon>Mollusca</taxon>
        <taxon>Gastropoda</taxon>
        <taxon>Heterobranchia</taxon>
        <taxon>Euthyneura</taxon>
        <taxon>Panpulmonata</taxon>
        <taxon>Sacoglossa</taxon>
        <taxon>Placobranchoidea</taxon>
        <taxon>Plakobranchidae</taxon>
        <taxon>Elysia</taxon>
    </lineage>
</organism>
<proteinExistence type="predicted"/>
<sequence length="176" mass="19794">MGTSLNGVCQRRIGNERSYRWLGSARYAHAPPGRKTVPISGESRSAVISVPPAPESVFFMYLQFFCSSTIKNPTKLNEEVTLQRALSSFSTDGSDGSPAIRDVQHFRIFDSIVRTVQGSNLTWNEDAVVWRVKQHPDKRQAWGTKPNLRFSQVPACAEVELDVETLDLIRKELAER</sequence>
<evidence type="ECO:0000313" key="1">
    <source>
        <dbReference type="EMBL" id="KAK3773771.1"/>
    </source>
</evidence>
<keyword evidence="2" id="KW-1185">Reference proteome</keyword>
<dbReference type="Proteomes" id="UP001283361">
    <property type="component" value="Unassembled WGS sequence"/>
</dbReference>
<reference evidence="1" key="1">
    <citation type="journal article" date="2023" name="G3 (Bethesda)">
        <title>A reference genome for the long-term kleptoplast-retaining sea slug Elysia crispata morphotype clarki.</title>
        <authorList>
            <person name="Eastman K.E."/>
            <person name="Pendleton A.L."/>
            <person name="Shaikh M.A."/>
            <person name="Suttiyut T."/>
            <person name="Ogas R."/>
            <person name="Tomko P."/>
            <person name="Gavelis G."/>
            <person name="Widhalm J.R."/>
            <person name="Wisecaver J.H."/>
        </authorList>
    </citation>
    <scope>NUCLEOTIDE SEQUENCE</scope>
    <source>
        <strain evidence="1">ECLA1</strain>
    </source>
</reference>
<dbReference type="EMBL" id="JAWDGP010003510">
    <property type="protein sequence ID" value="KAK3773771.1"/>
    <property type="molecule type" value="Genomic_DNA"/>
</dbReference>
<comment type="caution">
    <text evidence="1">The sequence shown here is derived from an EMBL/GenBank/DDBJ whole genome shotgun (WGS) entry which is preliminary data.</text>
</comment>
<accession>A0AAE0ZRS2</accession>
<dbReference type="AlphaFoldDB" id="A0AAE0ZRS2"/>
<protein>
    <submittedName>
        <fullName evidence="1">Uncharacterized protein</fullName>
    </submittedName>
</protein>
<evidence type="ECO:0000313" key="2">
    <source>
        <dbReference type="Proteomes" id="UP001283361"/>
    </source>
</evidence>
<gene>
    <name evidence="1" type="ORF">RRG08_011771</name>
</gene>
<name>A0AAE0ZRS2_9GAST</name>